<evidence type="ECO:0000313" key="4">
    <source>
        <dbReference type="Proteomes" id="UP000598350"/>
    </source>
</evidence>
<keyword evidence="4" id="KW-1185">Reference proteome</keyword>
<evidence type="ECO:0000259" key="2">
    <source>
        <dbReference type="Pfam" id="PF17863"/>
    </source>
</evidence>
<dbReference type="PANTHER" id="PTHR42759">
    <property type="entry name" value="MOXR FAMILY PROTEIN"/>
    <property type="match status" value="1"/>
</dbReference>
<proteinExistence type="predicted"/>
<reference evidence="3 4" key="1">
    <citation type="submission" date="2020-05" db="EMBL/GenBank/DDBJ databases">
        <title>The draft genome sequence of Maribacter arenosus CAU 1321.</title>
        <authorList>
            <person name="Mu L."/>
        </authorList>
    </citation>
    <scope>NUCLEOTIDE SEQUENCE [LARGE SCALE GENOMIC DNA]</scope>
    <source>
        <strain evidence="3 4">CAU 1321</strain>
    </source>
</reference>
<name>A0ABR7VG98_9FLAO</name>
<dbReference type="Gene3D" id="1.10.8.80">
    <property type="entry name" value="Magnesium chelatase subunit I, C-Terminal domain"/>
    <property type="match status" value="1"/>
</dbReference>
<dbReference type="EMBL" id="JABTCG010000003">
    <property type="protein sequence ID" value="MBD0851084.1"/>
    <property type="molecule type" value="Genomic_DNA"/>
</dbReference>
<dbReference type="Proteomes" id="UP000598350">
    <property type="component" value="Unassembled WGS sequence"/>
</dbReference>
<dbReference type="SUPFAM" id="SSF52540">
    <property type="entry name" value="P-loop containing nucleoside triphosphate hydrolases"/>
    <property type="match status" value="1"/>
</dbReference>
<gene>
    <name evidence="3" type="ORF">HPE63_10420</name>
</gene>
<feature type="domain" description="ATPase AAA-3" evidence="1">
    <location>
        <begin position="44"/>
        <end position="173"/>
    </location>
</feature>
<dbReference type="PANTHER" id="PTHR42759:SF1">
    <property type="entry name" value="MAGNESIUM-CHELATASE SUBUNIT CHLD"/>
    <property type="match status" value="1"/>
</dbReference>
<dbReference type="Pfam" id="PF07726">
    <property type="entry name" value="AAA_3"/>
    <property type="match status" value="1"/>
</dbReference>
<evidence type="ECO:0000313" key="3">
    <source>
        <dbReference type="EMBL" id="MBD0851084.1"/>
    </source>
</evidence>
<feature type="domain" description="ChlI/MoxR AAA lid" evidence="2">
    <location>
        <begin position="247"/>
        <end position="315"/>
    </location>
</feature>
<dbReference type="CDD" id="cd00009">
    <property type="entry name" value="AAA"/>
    <property type="match status" value="1"/>
</dbReference>
<dbReference type="Pfam" id="PF17863">
    <property type="entry name" value="AAA_lid_2"/>
    <property type="match status" value="1"/>
</dbReference>
<accession>A0ABR7VG98</accession>
<dbReference type="PIRSF" id="PIRSF002849">
    <property type="entry name" value="AAA_ATPase_chaperone_MoxR_prd"/>
    <property type="match status" value="1"/>
</dbReference>
<evidence type="ECO:0000259" key="1">
    <source>
        <dbReference type="Pfam" id="PF07726"/>
    </source>
</evidence>
<dbReference type="RefSeq" id="WP_188314203.1">
    <property type="nucleotide sequence ID" value="NZ_JABTCG010000003.1"/>
</dbReference>
<dbReference type="InterPro" id="IPR011703">
    <property type="entry name" value="ATPase_AAA-3"/>
</dbReference>
<dbReference type="InterPro" id="IPR050764">
    <property type="entry name" value="CbbQ/NirQ/NorQ/GpvN"/>
</dbReference>
<dbReference type="Gene3D" id="3.40.50.300">
    <property type="entry name" value="P-loop containing nucleotide triphosphate hydrolases"/>
    <property type="match status" value="1"/>
</dbReference>
<dbReference type="InterPro" id="IPR027417">
    <property type="entry name" value="P-loop_NTPase"/>
</dbReference>
<protein>
    <submittedName>
        <fullName evidence="3">MoxR family ATPase</fullName>
    </submittedName>
</protein>
<dbReference type="InterPro" id="IPR041628">
    <property type="entry name" value="ChlI/MoxR_AAA_lid"/>
</dbReference>
<comment type="caution">
    <text evidence="3">The sequence shown here is derived from an EMBL/GenBank/DDBJ whole genome shotgun (WGS) entry which is preliminary data.</text>
</comment>
<sequence>MSDVTAIKNLVQKHAALKKEIAKIIIGQEEVIDLILLSIYTGGHSLLIGVPGLAKTLMVNTIAQTLGLDFKRIQFTPDLMPSDILGSEILDQNRHFKFIKGPVFSNIILADEINRTPPKTQAALLEAMQERAVTIAGQQHKLELPYFVLATQNPIEQEGTYPLPEAQLDRFMFAIELKYPSIEEEIAVVKATTSDETVKINELFNAEEILEVQHLVRRIPVPDNVVNYAVTLVNKTRPNLDTAPDFVKQYLDWGAGPRASQNLILGAKAHAGVHGKFSPDIEDVQAVAMGILRHRIIKNYKAEAEGISEEDIIKRLF</sequence>
<organism evidence="3 4">
    <name type="scientific">Maribacter arenosus</name>
    <dbReference type="NCBI Taxonomy" id="1854708"/>
    <lineage>
        <taxon>Bacteria</taxon>
        <taxon>Pseudomonadati</taxon>
        <taxon>Bacteroidota</taxon>
        <taxon>Flavobacteriia</taxon>
        <taxon>Flavobacteriales</taxon>
        <taxon>Flavobacteriaceae</taxon>
        <taxon>Maribacter</taxon>
    </lineage>
</organism>